<dbReference type="AlphaFoldDB" id="A0A0W0YJS9"/>
<evidence type="ECO:0000313" key="2">
    <source>
        <dbReference type="Proteomes" id="UP000054621"/>
    </source>
</evidence>
<accession>A0A0W0YJS9</accession>
<comment type="caution">
    <text evidence="1">The sequence shown here is derived from an EMBL/GenBank/DDBJ whole genome shotgun (WGS) entry which is preliminary data.</text>
</comment>
<name>A0A0W0YJS9_9GAMM</name>
<protein>
    <submittedName>
        <fullName evidence="1">Uncharacterized protein</fullName>
    </submittedName>
</protein>
<sequence length="74" mass="8488">MRNTHDKVVEVSGFSFGGLRSKIHAKVDIKHRSKHRNNKSSKANFNSVKKRKLQILAPPMGHWLEAKLKQAQNK</sequence>
<gene>
    <name evidence="1" type="ORF">Lsai_1765</name>
</gene>
<dbReference type="PATRIC" id="fig|28087.4.peg.1890"/>
<evidence type="ECO:0000313" key="1">
    <source>
        <dbReference type="EMBL" id="KTD57161.1"/>
    </source>
</evidence>
<dbReference type="RefSeq" id="WP_027270430.1">
    <property type="nucleotide sequence ID" value="NZ_CAAAJE010000007.1"/>
</dbReference>
<reference evidence="1 2" key="1">
    <citation type="submission" date="2015-11" db="EMBL/GenBank/DDBJ databases">
        <title>Genomic analysis of 38 Legionella species identifies large and diverse effector repertoires.</title>
        <authorList>
            <person name="Burstein D."/>
            <person name="Amaro F."/>
            <person name="Zusman T."/>
            <person name="Lifshitz Z."/>
            <person name="Cohen O."/>
            <person name="Gilbert J.A."/>
            <person name="Pupko T."/>
            <person name="Shuman H.A."/>
            <person name="Segal G."/>
        </authorList>
    </citation>
    <scope>NUCLEOTIDE SEQUENCE [LARGE SCALE GENOMIC DNA]</scope>
    <source>
        <strain evidence="1 2">Mt.St.Helens-4</strain>
    </source>
</reference>
<dbReference type="Proteomes" id="UP000054621">
    <property type="component" value="Unassembled WGS sequence"/>
</dbReference>
<dbReference type="EMBL" id="LNYV01000028">
    <property type="protein sequence ID" value="KTD57161.1"/>
    <property type="molecule type" value="Genomic_DNA"/>
</dbReference>
<organism evidence="1 2">
    <name type="scientific">Legionella sainthelensi</name>
    <dbReference type="NCBI Taxonomy" id="28087"/>
    <lineage>
        <taxon>Bacteria</taxon>
        <taxon>Pseudomonadati</taxon>
        <taxon>Pseudomonadota</taxon>
        <taxon>Gammaproteobacteria</taxon>
        <taxon>Legionellales</taxon>
        <taxon>Legionellaceae</taxon>
        <taxon>Legionella</taxon>
    </lineage>
</organism>
<proteinExistence type="predicted"/>